<feature type="transmembrane region" description="Helical" evidence="9">
    <location>
        <begin position="175"/>
        <end position="193"/>
    </location>
</feature>
<feature type="transmembrane region" description="Helical" evidence="9">
    <location>
        <begin position="111"/>
        <end position="133"/>
    </location>
</feature>
<keyword evidence="4" id="KW-1003">Cell membrane</keyword>
<accession>A0ABQ2BCC8</accession>
<gene>
    <name evidence="10" type="ORF">GCM10007368_36500</name>
</gene>
<feature type="transmembrane region" description="Helical" evidence="9">
    <location>
        <begin position="46"/>
        <end position="75"/>
    </location>
</feature>
<dbReference type="RefSeq" id="WP_188525169.1">
    <property type="nucleotide sequence ID" value="NZ_BMDG01000015.1"/>
</dbReference>
<keyword evidence="11" id="KW-1185">Reference proteome</keyword>
<feature type="transmembrane region" description="Helical" evidence="9">
    <location>
        <begin position="142"/>
        <end position="163"/>
    </location>
</feature>
<keyword evidence="6 9" id="KW-1133">Transmembrane helix</keyword>
<name>A0ABQ2BCC8_9MICO</name>
<comment type="similarity">
    <text evidence="2">Belongs to the nucleobase:cation symporter-2 (NCS2) (TC 2.A.40) family.</text>
</comment>
<dbReference type="Pfam" id="PF00860">
    <property type="entry name" value="Xan_ur_permease"/>
    <property type="match status" value="1"/>
</dbReference>
<organism evidence="10 11">
    <name type="scientific">Isoptericola cucumis</name>
    <dbReference type="NCBI Taxonomy" id="1776856"/>
    <lineage>
        <taxon>Bacteria</taxon>
        <taxon>Bacillati</taxon>
        <taxon>Actinomycetota</taxon>
        <taxon>Actinomycetes</taxon>
        <taxon>Micrococcales</taxon>
        <taxon>Promicromonosporaceae</taxon>
        <taxon>Isoptericola</taxon>
    </lineage>
</organism>
<keyword evidence="7 9" id="KW-0472">Membrane</keyword>
<comment type="subcellular location">
    <subcellularLocation>
        <location evidence="1">Cell membrane</location>
        <topology evidence="1">Multi-pass membrane protein</topology>
    </subcellularLocation>
</comment>
<feature type="transmembrane region" description="Helical" evidence="9">
    <location>
        <begin position="383"/>
        <end position="400"/>
    </location>
</feature>
<evidence type="ECO:0000256" key="1">
    <source>
        <dbReference type="ARBA" id="ARBA00004651"/>
    </source>
</evidence>
<evidence type="ECO:0000256" key="2">
    <source>
        <dbReference type="ARBA" id="ARBA00008821"/>
    </source>
</evidence>
<dbReference type="NCBIfam" id="TIGR00801">
    <property type="entry name" value="ncs2"/>
    <property type="match status" value="1"/>
</dbReference>
<feature type="transmembrane region" description="Helical" evidence="9">
    <location>
        <begin position="205"/>
        <end position="227"/>
    </location>
</feature>
<evidence type="ECO:0000313" key="11">
    <source>
        <dbReference type="Proteomes" id="UP000632535"/>
    </source>
</evidence>
<dbReference type="InterPro" id="IPR017588">
    <property type="entry name" value="UacT-like"/>
</dbReference>
<reference evidence="11" key="1">
    <citation type="journal article" date="2019" name="Int. J. Syst. Evol. Microbiol.">
        <title>The Global Catalogue of Microorganisms (GCM) 10K type strain sequencing project: providing services to taxonomists for standard genome sequencing and annotation.</title>
        <authorList>
            <consortium name="The Broad Institute Genomics Platform"/>
            <consortium name="The Broad Institute Genome Sequencing Center for Infectious Disease"/>
            <person name="Wu L."/>
            <person name="Ma J."/>
        </authorList>
    </citation>
    <scope>NUCLEOTIDE SEQUENCE [LARGE SCALE GENOMIC DNA]</scope>
    <source>
        <strain evidence="11">CCM 8653</strain>
    </source>
</reference>
<evidence type="ECO:0000256" key="9">
    <source>
        <dbReference type="SAM" id="Phobius"/>
    </source>
</evidence>
<evidence type="ECO:0000256" key="4">
    <source>
        <dbReference type="ARBA" id="ARBA00022475"/>
    </source>
</evidence>
<feature type="compositionally biased region" description="Low complexity" evidence="8">
    <location>
        <begin position="480"/>
        <end position="491"/>
    </location>
</feature>
<dbReference type="PANTHER" id="PTHR42810">
    <property type="entry name" value="PURINE PERMEASE C1399.01C-RELATED"/>
    <property type="match status" value="1"/>
</dbReference>
<dbReference type="PROSITE" id="PS01116">
    <property type="entry name" value="XANTH_URACIL_PERMASE"/>
    <property type="match status" value="1"/>
</dbReference>
<feature type="transmembrane region" description="Helical" evidence="9">
    <location>
        <begin position="20"/>
        <end position="40"/>
    </location>
</feature>
<dbReference type="InterPro" id="IPR006042">
    <property type="entry name" value="Xan_ur_permease"/>
</dbReference>
<dbReference type="PANTHER" id="PTHR42810:SF4">
    <property type="entry name" value="URIC ACID TRANSPORTER UACT"/>
    <property type="match status" value="1"/>
</dbReference>
<evidence type="ECO:0000256" key="3">
    <source>
        <dbReference type="ARBA" id="ARBA00022448"/>
    </source>
</evidence>
<feature type="transmembrane region" description="Helical" evidence="9">
    <location>
        <begin position="355"/>
        <end position="376"/>
    </location>
</feature>
<comment type="caution">
    <text evidence="10">The sequence shown here is derived from an EMBL/GenBank/DDBJ whole genome shotgun (WGS) entry which is preliminary data.</text>
</comment>
<dbReference type="NCBIfam" id="NF037981">
    <property type="entry name" value="NCS2_1"/>
    <property type="match status" value="1"/>
</dbReference>
<feature type="transmembrane region" description="Helical" evidence="9">
    <location>
        <begin position="239"/>
        <end position="262"/>
    </location>
</feature>
<keyword evidence="5 9" id="KW-0812">Transmembrane</keyword>
<feature type="transmembrane region" description="Helical" evidence="9">
    <location>
        <begin position="412"/>
        <end position="435"/>
    </location>
</feature>
<dbReference type="EMBL" id="BMDG01000015">
    <property type="protein sequence ID" value="GGI11499.1"/>
    <property type="molecule type" value="Genomic_DNA"/>
</dbReference>
<keyword evidence="3" id="KW-0813">Transport</keyword>
<evidence type="ECO:0000313" key="10">
    <source>
        <dbReference type="EMBL" id="GGI11499.1"/>
    </source>
</evidence>
<evidence type="ECO:0000256" key="5">
    <source>
        <dbReference type="ARBA" id="ARBA00022692"/>
    </source>
</evidence>
<evidence type="ECO:0000256" key="8">
    <source>
        <dbReference type="SAM" id="MobiDB-lite"/>
    </source>
</evidence>
<dbReference type="NCBIfam" id="TIGR03173">
    <property type="entry name" value="pbuX"/>
    <property type="match status" value="1"/>
</dbReference>
<feature type="transmembrane region" description="Helical" evidence="9">
    <location>
        <begin position="87"/>
        <end position="105"/>
    </location>
</feature>
<proteinExistence type="inferred from homology"/>
<evidence type="ECO:0000256" key="7">
    <source>
        <dbReference type="ARBA" id="ARBA00023136"/>
    </source>
</evidence>
<dbReference type="InterPro" id="IPR006043">
    <property type="entry name" value="NCS2"/>
</dbReference>
<feature type="transmembrane region" description="Helical" evidence="9">
    <location>
        <begin position="326"/>
        <end position="349"/>
    </location>
</feature>
<evidence type="ECO:0000256" key="6">
    <source>
        <dbReference type="ARBA" id="ARBA00022989"/>
    </source>
</evidence>
<protein>
    <submittedName>
        <fullName evidence="10">Uracil permease</fullName>
    </submittedName>
</protein>
<dbReference type="Proteomes" id="UP000632535">
    <property type="component" value="Unassembled WGS sequence"/>
</dbReference>
<feature type="region of interest" description="Disordered" evidence="8">
    <location>
        <begin position="478"/>
        <end position="497"/>
    </location>
</feature>
<sequence length="497" mass="50443">MARSDRRATTTPARPEDERLPLGATFGYGFQHVLTMYGGIIAPPLIVGGAAGLTAAEIGTLVAASLFVGGLATILQTVGIRFFGSQLPLVQGVSFAGVSTMVAIVGGGGGIPAILGAVIVASAVGFLITPFFAQIIRFFPPVVTGVVITTIGLTLMPVAANWAMGGAEDAPDYGSVGNVGLAFGTFAIVILLSKVGSGAVSRLSILIAIVAGTLISIPLGMADFAGVGDGPIFAFPTPLAFGAPTFEAAAIVSMLIVILVTLTETTADIIAVGEIVDTKVDRKRIANGLRADMASSFVSPFFGSFTQSAFAQNVGLVAITGIKSRFVVSAGGLILVVLGLLPVLGRVVAAVPTPVLGGAGVVLFGSVAASGIRTLAKVDYANSMNLVIVAASISFGMIPIAKPDFYDQFPTWFATIFHSGISSAALMAILLNILFNHIKAGTPENPSVFAKGTGRTAVGDDDLADLADDGVLNRSVGRVAAPAAESDTPAADAERPR</sequence>